<evidence type="ECO:0000313" key="2">
    <source>
        <dbReference type="Proteomes" id="UP000553209"/>
    </source>
</evidence>
<dbReference type="RefSeq" id="WP_168443915.1">
    <property type="nucleotide sequence ID" value="NZ_JAAXPG010000002.1"/>
</dbReference>
<dbReference type="Proteomes" id="UP000553209">
    <property type="component" value="Unassembled WGS sequence"/>
</dbReference>
<reference evidence="1 2" key="1">
    <citation type="submission" date="2020-04" db="EMBL/GenBank/DDBJ databases">
        <title>MicrobeNet Type strains.</title>
        <authorList>
            <person name="Nicholson A.C."/>
        </authorList>
    </citation>
    <scope>NUCLEOTIDE SEQUENCE [LARGE SCALE GENOMIC DNA]</scope>
    <source>
        <strain evidence="1 2">ATCC 23612</strain>
    </source>
</reference>
<evidence type="ECO:0008006" key="3">
    <source>
        <dbReference type="Google" id="ProtNLM"/>
    </source>
</evidence>
<organism evidence="1 2">
    <name type="scientific">Nocardiopsis alborubida</name>
    <dbReference type="NCBI Taxonomy" id="146802"/>
    <lineage>
        <taxon>Bacteria</taxon>
        <taxon>Bacillati</taxon>
        <taxon>Actinomycetota</taxon>
        <taxon>Actinomycetes</taxon>
        <taxon>Streptosporangiales</taxon>
        <taxon>Nocardiopsidaceae</taxon>
        <taxon>Nocardiopsis</taxon>
    </lineage>
</organism>
<dbReference type="AlphaFoldDB" id="A0A7X6M8Z1"/>
<proteinExistence type="predicted"/>
<keyword evidence="2" id="KW-1185">Reference proteome</keyword>
<accession>A0A7X6M8Z1</accession>
<comment type="caution">
    <text evidence="1">The sequence shown here is derived from an EMBL/GenBank/DDBJ whole genome shotgun (WGS) entry which is preliminary data.</text>
</comment>
<protein>
    <recommendedName>
        <fullName evidence="3">AbiJ-NTD3 domain-containing protein</fullName>
    </recommendedName>
</protein>
<dbReference type="EMBL" id="JAAXPG010000002">
    <property type="protein sequence ID" value="NKY96644.1"/>
    <property type="molecule type" value="Genomic_DNA"/>
</dbReference>
<name>A0A7X6M8Z1_9ACTN</name>
<evidence type="ECO:0000313" key="1">
    <source>
        <dbReference type="EMBL" id="NKY96644.1"/>
    </source>
</evidence>
<sequence>MTPHMLREEIADTLKQHIKSYDLAQVCVALGLDLQREDEDPHHSKAAYVRHRLHTRGMPELVDIARQIVDEFGGDELAKLVGRLGVRGVSGDLKNLIFSADGPKPEIVLTDALNNVIRITKNEQYCLVYNRPLTERGLTWRELVTWWTDREKLTEGMERKNAISLYERLLRSMRHNGVEADFFKGYASLYGKYDYDIPALIPQVYMHYDPYTRKQLGRREGALARQRMDFLLLMPGGVRVVVEIDGRHHYSDEHGEADAGRYASMVAEDRKLRLARYEVYRFGVAELKEKGVREVSEGFFQELLTIHGHIPASGR</sequence>
<gene>
    <name evidence="1" type="ORF">HGB44_03000</name>
</gene>